<dbReference type="SUPFAM" id="SSF55068">
    <property type="entry name" value="Peptide methionine sulfoxide reductase"/>
    <property type="match status" value="1"/>
</dbReference>
<dbReference type="Pfam" id="PF01625">
    <property type="entry name" value="PMSR"/>
    <property type="match status" value="1"/>
</dbReference>
<feature type="domain" description="Peptide methionine sulphoxide reductase MsrA" evidence="6">
    <location>
        <begin position="15"/>
        <end position="151"/>
    </location>
</feature>
<evidence type="ECO:0000256" key="2">
    <source>
        <dbReference type="ARBA" id="ARBA00023002"/>
    </source>
</evidence>
<gene>
    <name evidence="7" type="ordered locus">Metho_0525</name>
</gene>
<keyword evidence="2" id="KW-0560">Oxidoreductase</keyword>
<evidence type="ECO:0000256" key="4">
    <source>
        <dbReference type="ARBA" id="ARBA00048782"/>
    </source>
</evidence>
<dbReference type="GO" id="GO:0034599">
    <property type="term" value="P:cellular response to oxidative stress"/>
    <property type="evidence" value="ECO:0007669"/>
    <property type="project" value="TreeGrafter"/>
</dbReference>
<proteinExistence type="predicted"/>
<evidence type="ECO:0000256" key="3">
    <source>
        <dbReference type="ARBA" id="ARBA00047806"/>
    </source>
</evidence>
<dbReference type="InterPro" id="IPR050162">
    <property type="entry name" value="MsrA_MetSO_reductase"/>
</dbReference>
<dbReference type="GeneID" id="14407631"/>
<dbReference type="PANTHER" id="PTHR42799">
    <property type="entry name" value="MITOCHONDRIAL PEPTIDE METHIONINE SULFOXIDE REDUCTASE"/>
    <property type="match status" value="1"/>
</dbReference>
<dbReference type="STRING" id="867904.Metho_0525"/>
<protein>
    <recommendedName>
        <fullName evidence="1">peptide-methionine (S)-S-oxide reductase</fullName>
        <ecNumber evidence="1">1.8.4.11</ecNumber>
    </recommendedName>
</protein>
<evidence type="ECO:0000313" key="7">
    <source>
        <dbReference type="EMBL" id="AGB48792.1"/>
    </source>
</evidence>
<dbReference type="InterPro" id="IPR036509">
    <property type="entry name" value="Met_Sox_Rdtase_MsrA_sf"/>
</dbReference>
<dbReference type="OrthoDB" id="7150at2157"/>
<reference evidence="8" key="1">
    <citation type="submission" date="2012-02" db="EMBL/GenBank/DDBJ databases">
        <title>Complete sequence of chromosome of Methanomethylovorans hollandica DSM 15978.</title>
        <authorList>
            <person name="Lucas S."/>
            <person name="Copeland A."/>
            <person name="Lapidus A."/>
            <person name="Glavina del Rio T."/>
            <person name="Dalin E."/>
            <person name="Tice H."/>
            <person name="Bruce D."/>
            <person name="Goodwin L."/>
            <person name="Pitluck S."/>
            <person name="Peters L."/>
            <person name="Mikhailova N."/>
            <person name="Held B."/>
            <person name="Kyrpides N."/>
            <person name="Mavromatis K."/>
            <person name="Ivanova N."/>
            <person name="Brettin T."/>
            <person name="Detter J.C."/>
            <person name="Han C."/>
            <person name="Larimer F."/>
            <person name="Land M."/>
            <person name="Hauser L."/>
            <person name="Markowitz V."/>
            <person name="Cheng J.-F."/>
            <person name="Hugenholtz P."/>
            <person name="Woyke T."/>
            <person name="Wu D."/>
            <person name="Spring S."/>
            <person name="Schroeder M."/>
            <person name="Brambilla E."/>
            <person name="Klenk H.-P."/>
            <person name="Eisen J.A."/>
        </authorList>
    </citation>
    <scope>NUCLEOTIDE SEQUENCE [LARGE SCALE GENOMIC DNA]</scope>
    <source>
        <strain evidence="8">DSM 15978 / NBRC 107637 / DMS1</strain>
    </source>
</reference>
<dbReference type="HOGENOM" id="CLU_031040_10_2_2"/>
<dbReference type="EMBL" id="CP003362">
    <property type="protein sequence ID" value="AGB48792.1"/>
    <property type="molecule type" value="Genomic_DNA"/>
</dbReference>
<feature type="region of interest" description="Disordered" evidence="5">
    <location>
        <begin position="155"/>
        <end position="180"/>
    </location>
</feature>
<comment type="catalytic activity">
    <reaction evidence="3">
        <text>L-methionyl-[protein] + [thioredoxin]-disulfide + H2O = L-methionyl-(S)-S-oxide-[protein] + [thioredoxin]-dithiol</text>
        <dbReference type="Rhea" id="RHEA:14217"/>
        <dbReference type="Rhea" id="RHEA-COMP:10698"/>
        <dbReference type="Rhea" id="RHEA-COMP:10700"/>
        <dbReference type="Rhea" id="RHEA-COMP:12313"/>
        <dbReference type="Rhea" id="RHEA-COMP:12315"/>
        <dbReference type="ChEBI" id="CHEBI:15377"/>
        <dbReference type="ChEBI" id="CHEBI:16044"/>
        <dbReference type="ChEBI" id="CHEBI:29950"/>
        <dbReference type="ChEBI" id="CHEBI:44120"/>
        <dbReference type="ChEBI" id="CHEBI:50058"/>
        <dbReference type="EC" id="1.8.4.11"/>
    </reaction>
</comment>
<evidence type="ECO:0000259" key="6">
    <source>
        <dbReference type="Pfam" id="PF01625"/>
    </source>
</evidence>
<sequence length="180" mass="21185">MNKLENIPTNEHEIATFALGTTWKVEAVFRNKARGIISTATGYTGDEVQYPRFERVIEERKDLIQAVQIIFDPQIISYDKLLELFWELHDPAYTLKPDENSSHFTSTIYYHSEKQKKKAIISRRKYERSRKLKNKVNTHILPATYFFKVEKEIPKSSNNPDKKMGINERFPQKGLQHQAR</sequence>
<dbReference type="EC" id="1.8.4.11" evidence="1"/>
<organism evidence="7 8">
    <name type="scientific">Methanomethylovorans hollandica (strain DSM 15978 / NBRC 107637 / DMS1)</name>
    <dbReference type="NCBI Taxonomy" id="867904"/>
    <lineage>
        <taxon>Archaea</taxon>
        <taxon>Methanobacteriati</taxon>
        <taxon>Methanobacteriota</taxon>
        <taxon>Stenosarchaea group</taxon>
        <taxon>Methanomicrobia</taxon>
        <taxon>Methanosarcinales</taxon>
        <taxon>Methanosarcinaceae</taxon>
        <taxon>Methanomethylovorans</taxon>
    </lineage>
</organism>
<evidence type="ECO:0000256" key="5">
    <source>
        <dbReference type="SAM" id="MobiDB-lite"/>
    </source>
</evidence>
<dbReference type="RefSeq" id="WP_015323961.1">
    <property type="nucleotide sequence ID" value="NC_019977.1"/>
</dbReference>
<evidence type="ECO:0000256" key="1">
    <source>
        <dbReference type="ARBA" id="ARBA00012502"/>
    </source>
</evidence>
<name>L0KTR7_METHD</name>
<dbReference type="GO" id="GO:0008113">
    <property type="term" value="F:peptide-methionine (S)-S-oxide reductase activity"/>
    <property type="evidence" value="ECO:0007669"/>
    <property type="project" value="UniProtKB-EC"/>
</dbReference>
<dbReference type="KEGG" id="mhz:Metho_0525"/>
<dbReference type="PANTHER" id="PTHR42799:SF2">
    <property type="entry name" value="MITOCHONDRIAL PEPTIDE METHIONINE SULFOXIDE REDUCTASE"/>
    <property type="match status" value="1"/>
</dbReference>
<dbReference type="Proteomes" id="UP000010866">
    <property type="component" value="Chromosome"/>
</dbReference>
<dbReference type="AlphaFoldDB" id="L0KTR7"/>
<dbReference type="GO" id="GO:0005737">
    <property type="term" value="C:cytoplasm"/>
    <property type="evidence" value="ECO:0007669"/>
    <property type="project" value="TreeGrafter"/>
</dbReference>
<dbReference type="Gene3D" id="3.30.1060.10">
    <property type="entry name" value="Peptide methionine sulphoxide reductase MsrA"/>
    <property type="match status" value="1"/>
</dbReference>
<keyword evidence="8" id="KW-1185">Reference proteome</keyword>
<feature type="compositionally biased region" description="Basic and acidic residues" evidence="5">
    <location>
        <begin position="155"/>
        <end position="166"/>
    </location>
</feature>
<comment type="catalytic activity">
    <reaction evidence="4">
        <text>[thioredoxin]-disulfide + L-methionine + H2O = L-methionine (S)-S-oxide + [thioredoxin]-dithiol</text>
        <dbReference type="Rhea" id="RHEA:19993"/>
        <dbReference type="Rhea" id="RHEA-COMP:10698"/>
        <dbReference type="Rhea" id="RHEA-COMP:10700"/>
        <dbReference type="ChEBI" id="CHEBI:15377"/>
        <dbReference type="ChEBI" id="CHEBI:29950"/>
        <dbReference type="ChEBI" id="CHEBI:50058"/>
        <dbReference type="ChEBI" id="CHEBI:57844"/>
        <dbReference type="ChEBI" id="CHEBI:58772"/>
        <dbReference type="EC" id="1.8.4.11"/>
    </reaction>
</comment>
<accession>L0KTR7</accession>
<evidence type="ECO:0000313" key="8">
    <source>
        <dbReference type="Proteomes" id="UP000010866"/>
    </source>
</evidence>
<dbReference type="InterPro" id="IPR002569">
    <property type="entry name" value="Met_Sox_Rdtase_MsrA_dom"/>
</dbReference>